<dbReference type="PANTHER" id="PTHR12126">
    <property type="entry name" value="NADH-UBIQUINONE OXIDOREDUCTASE 39 KDA SUBUNIT-RELATED"/>
    <property type="match status" value="1"/>
</dbReference>
<accession>A0A318JTF9</accession>
<protein>
    <submittedName>
        <fullName evidence="3">Uncharacterized protein YbjT (DUF2867 family)</fullName>
    </submittedName>
</protein>
<feature type="domain" description="NAD-dependent epimerase/dehydratase" evidence="2">
    <location>
        <begin position="3"/>
        <end position="205"/>
    </location>
</feature>
<keyword evidence="1" id="KW-0812">Transmembrane</keyword>
<feature type="transmembrane region" description="Helical" evidence="1">
    <location>
        <begin position="318"/>
        <end position="338"/>
    </location>
</feature>
<feature type="transmembrane region" description="Helical" evidence="1">
    <location>
        <begin position="407"/>
        <end position="428"/>
    </location>
</feature>
<evidence type="ECO:0000259" key="2">
    <source>
        <dbReference type="Pfam" id="PF01370"/>
    </source>
</evidence>
<dbReference type="Pfam" id="PF01370">
    <property type="entry name" value="Epimerase"/>
    <property type="match status" value="1"/>
</dbReference>
<dbReference type="SUPFAM" id="SSF51735">
    <property type="entry name" value="NAD(P)-binding Rossmann-fold domains"/>
    <property type="match status" value="1"/>
</dbReference>
<dbReference type="InterPro" id="IPR001509">
    <property type="entry name" value="Epimerase_deHydtase"/>
</dbReference>
<dbReference type="Gene3D" id="3.40.50.720">
    <property type="entry name" value="NAD(P)-binding Rossmann-like Domain"/>
    <property type="match status" value="1"/>
</dbReference>
<name>A0A318JTF9_9BURK</name>
<feature type="transmembrane region" description="Helical" evidence="1">
    <location>
        <begin position="358"/>
        <end position="377"/>
    </location>
</feature>
<reference evidence="3 4" key="1">
    <citation type="submission" date="2018-05" db="EMBL/GenBank/DDBJ databases">
        <title>Genomic Encyclopedia of Type Strains, Phase IV (KMG-IV): sequencing the most valuable type-strain genomes for metagenomic binning, comparative biology and taxonomic classification.</title>
        <authorList>
            <person name="Goeker M."/>
        </authorList>
    </citation>
    <scope>NUCLEOTIDE SEQUENCE [LARGE SCALE GENOMIC DNA]</scope>
    <source>
        <strain evidence="3 4">DSM 19792</strain>
    </source>
</reference>
<comment type="caution">
    <text evidence="3">The sequence shown here is derived from an EMBL/GenBank/DDBJ whole genome shotgun (WGS) entry which is preliminary data.</text>
</comment>
<dbReference type="OrthoDB" id="5292533at2"/>
<dbReference type="InterPro" id="IPR025695">
    <property type="entry name" value="DoxX-like"/>
</dbReference>
<dbReference type="EMBL" id="QJKB01000001">
    <property type="protein sequence ID" value="PXX47680.1"/>
    <property type="molecule type" value="Genomic_DNA"/>
</dbReference>
<dbReference type="GO" id="GO:0044877">
    <property type="term" value="F:protein-containing complex binding"/>
    <property type="evidence" value="ECO:0007669"/>
    <property type="project" value="TreeGrafter"/>
</dbReference>
<dbReference type="Proteomes" id="UP000247792">
    <property type="component" value="Unassembled WGS sequence"/>
</dbReference>
<dbReference type="Pfam" id="PF13781">
    <property type="entry name" value="DoxX_3"/>
    <property type="match status" value="1"/>
</dbReference>
<dbReference type="PANTHER" id="PTHR12126:SF11">
    <property type="entry name" value="NADH DEHYDROGENASE [UBIQUINONE] 1 ALPHA SUBCOMPLEX SUBUNIT 9, MITOCHONDRIAL"/>
    <property type="match status" value="1"/>
</dbReference>
<proteinExistence type="predicted"/>
<keyword evidence="1" id="KW-0472">Membrane</keyword>
<sequence length="438" mass="48024">MKILICGAQGFLGRHISQVLQEAGHEVCHGVRKPTLPERLTDPEEIAINYAQDIEPAIWEKRLRSLGQVDVIINVVGILNETTEQSFDAIHRDAPAALFYAATRCGVKSIVQISALGAANETEHPEAMTGYMQSKRAAEKALMASGLSYLILRPSLVVGIDGGSSQLFRSMASLPVLGLPGRGEQQVQPVHVDDLCAAIAIWLADENRHSMILNAVGPQAMSYRRMLEIYRKAMGMPAQCMFSIPMPVMRFTASAARLLPQNLLTPDSLRMLEQDNVADAADFATHLGRPAKSHKDWFAGIPEHMLASSAIAGWSLPLFRYVLALVWFVTAALSFGLYPISSSLALLQPLGLSGAPAMFMLMAASTLDLCLGLATLLWPRRILWLMQIALIVGYSGIIAIYSPEYYLHPFGPVLKNLPILALLAYLFAHQRNTRRVTK</sequence>
<dbReference type="InterPro" id="IPR051207">
    <property type="entry name" value="ComplexI_NDUFA9_subunit"/>
</dbReference>
<evidence type="ECO:0000313" key="3">
    <source>
        <dbReference type="EMBL" id="PXX47680.1"/>
    </source>
</evidence>
<organism evidence="3 4">
    <name type="scientific">Undibacterium pigrum</name>
    <dbReference type="NCBI Taxonomy" id="401470"/>
    <lineage>
        <taxon>Bacteria</taxon>
        <taxon>Pseudomonadati</taxon>
        <taxon>Pseudomonadota</taxon>
        <taxon>Betaproteobacteria</taxon>
        <taxon>Burkholderiales</taxon>
        <taxon>Oxalobacteraceae</taxon>
        <taxon>Undibacterium</taxon>
    </lineage>
</organism>
<dbReference type="RefSeq" id="WP_110254023.1">
    <property type="nucleotide sequence ID" value="NZ_QJKB01000001.1"/>
</dbReference>
<dbReference type="AlphaFoldDB" id="A0A318JTF9"/>
<evidence type="ECO:0000256" key="1">
    <source>
        <dbReference type="SAM" id="Phobius"/>
    </source>
</evidence>
<gene>
    <name evidence="3" type="ORF">DFR42_1011277</name>
</gene>
<evidence type="ECO:0000313" key="4">
    <source>
        <dbReference type="Proteomes" id="UP000247792"/>
    </source>
</evidence>
<feature type="transmembrane region" description="Helical" evidence="1">
    <location>
        <begin position="382"/>
        <end position="401"/>
    </location>
</feature>
<keyword evidence="4" id="KW-1185">Reference proteome</keyword>
<dbReference type="InterPro" id="IPR036291">
    <property type="entry name" value="NAD(P)-bd_dom_sf"/>
</dbReference>
<keyword evidence="1" id="KW-1133">Transmembrane helix</keyword>